<accession>A0A1J1E1C8</accession>
<evidence type="ECO:0000313" key="2">
    <source>
        <dbReference type="EMBL" id="BAV94749.1"/>
    </source>
</evidence>
<dbReference type="InterPro" id="IPR021958">
    <property type="entry name" value="DUF3575"/>
</dbReference>
<evidence type="ECO:0008006" key="4">
    <source>
        <dbReference type="Google" id="ProtNLM"/>
    </source>
</evidence>
<evidence type="ECO:0000313" key="3">
    <source>
        <dbReference type="Proteomes" id="UP000243197"/>
    </source>
</evidence>
<dbReference type="KEGG" id="ise:JBKA6_0736"/>
<dbReference type="RefSeq" id="WP_096685984.1">
    <property type="nucleotide sequence ID" value="NZ_AP014564.1"/>
</dbReference>
<name>A0A1J1E1C8_9FLAO</name>
<dbReference type="Pfam" id="PF12099">
    <property type="entry name" value="DUF3575"/>
    <property type="match status" value="1"/>
</dbReference>
<protein>
    <recommendedName>
        <fullName evidence="4">Outer membrane protein beta-barrel domain-containing protein</fullName>
    </recommendedName>
</protein>
<reference evidence="2 3" key="1">
    <citation type="submission" date="2014-03" db="EMBL/GenBank/DDBJ databases">
        <title>complete genome sequence of Flavobacteriaceae bacterium JBKA-6.</title>
        <authorList>
            <person name="Takano T."/>
            <person name="Nakamura Y."/>
            <person name="Takuma S."/>
            <person name="Yasuike M."/>
            <person name="Matsuyama T."/>
            <person name="Sakai T."/>
            <person name="Fujiwara A."/>
            <person name="Kimoto K."/>
            <person name="Fukuda Y."/>
            <person name="Kondo H."/>
            <person name="Hirono I."/>
            <person name="Nakayasu C."/>
        </authorList>
    </citation>
    <scope>NUCLEOTIDE SEQUENCE [LARGE SCALE GENOMIC DNA]</scope>
    <source>
        <strain evidence="2 3">JBKA-6</strain>
    </source>
</reference>
<evidence type="ECO:0000256" key="1">
    <source>
        <dbReference type="SAM" id="SignalP"/>
    </source>
</evidence>
<dbReference type="AlphaFoldDB" id="A0A1J1E1C8"/>
<proteinExistence type="predicted"/>
<dbReference type="EMBL" id="AP014564">
    <property type="protein sequence ID" value="BAV94749.1"/>
    <property type="molecule type" value="Genomic_DNA"/>
</dbReference>
<feature type="signal peptide" evidence="1">
    <location>
        <begin position="1"/>
        <end position="21"/>
    </location>
</feature>
<dbReference type="SUPFAM" id="SSF103515">
    <property type="entry name" value="Autotransporter"/>
    <property type="match status" value="1"/>
</dbReference>
<keyword evidence="1" id="KW-0732">Signal</keyword>
<gene>
    <name evidence="2" type="ORF">JBKA6_0736</name>
</gene>
<dbReference type="Proteomes" id="UP000243197">
    <property type="component" value="Chromosome"/>
</dbReference>
<dbReference type="OrthoDB" id="1118958at2"/>
<keyword evidence="3" id="KW-1185">Reference proteome</keyword>
<organism evidence="2 3">
    <name type="scientific">Ichthyobacterium seriolicida</name>
    <dbReference type="NCBI Taxonomy" id="242600"/>
    <lineage>
        <taxon>Bacteria</taxon>
        <taxon>Pseudomonadati</taxon>
        <taxon>Bacteroidota</taxon>
        <taxon>Flavobacteriia</taxon>
        <taxon>Flavobacteriales</taxon>
        <taxon>Ichthyobacteriaceae</taxon>
        <taxon>Ichthyobacterium</taxon>
    </lineage>
</organism>
<sequence>MKKKLLLFVLAFTVVNLSVNAQSTDEDRKTDAKNVIKLGFGKSALLMSRTVMDYEHAAGILPISFERVITGNLSVELGGNIGMKFLTQKENETLEKSKAKIDANLIFGAGIALKYYFYGDAPTGVYLSPFFDFSNVDFKTKIQNIAASKTQATIYDAGLNIGYQFIIAGNISLDITAGIMHKHSTTESELTPPAALAAAIAANETTATVTKTTKTAKQIEPSVSLSLGYSF</sequence>
<dbReference type="InterPro" id="IPR036709">
    <property type="entry name" value="Autotransporte_beta_dom_sf"/>
</dbReference>
<feature type="chain" id="PRO_5013357519" description="Outer membrane protein beta-barrel domain-containing protein" evidence="1">
    <location>
        <begin position="22"/>
        <end position="231"/>
    </location>
</feature>